<feature type="disulfide bond" evidence="6">
    <location>
        <begin position="571"/>
        <end position="626"/>
    </location>
</feature>
<feature type="active site" evidence="4">
    <location>
        <position position="620"/>
    </location>
</feature>
<keyword evidence="5" id="KW-0479">Metal-binding</keyword>
<dbReference type="GO" id="GO:0005576">
    <property type="term" value="C:extracellular region"/>
    <property type="evidence" value="ECO:0007669"/>
    <property type="project" value="UniProtKB-SubCell"/>
</dbReference>
<feature type="domain" description="Phospholipase A2-like central" evidence="10">
    <location>
        <begin position="530"/>
        <end position="641"/>
    </location>
</feature>
<evidence type="ECO:0000256" key="6">
    <source>
        <dbReference type="PIRSR" id="PIRSR601211-3"/>
    </source>
</evidence>
<dbReference type="PANTHER" id="PTHR11716">
    <property type="entry name" value="PHOSPHOLIPASE A2 FAMILY MEMBER"/>
    <property type="match status" value="1"/>
</dbReference>
<feature type="compositionally biased region" description="Low complexity" evidence="9">
    <location>
        <begin position="412"/>
        <end position="429"/>
    </location>
</feature>
<evidence type="ECO:0000256" key="1">
    <source>
        <dbReference type="ARBA" id="ARBA00004613"/>
    </source>
</evidence>
<evidence type="ECO:0000256" key="2">
    <source>
        <dbReference type="ARBA" id="ARBA00022525"/>
    </source>
</evidence>
<dbReference type="Gene3D" id="1.20.90.10">
    <property type="entry name" value="Phospholipase A2 domain"/>
    <property type="match status" value="1"/>
</dbReference>
<dbReference type="AlphaFoldDB" id="A0AAY4AIQ4"/>
<evidence type="ECO:0000256" key="8">
    <source>
        <dbReference type="RuleBase" id="RU361236"/>
    </source>
</evidence>
<dbReference type="Pfam" id="PF00068">
    <property type="entry name" value="Phospholip_A2_1"/>
    <property type="match status" value="1"/>
</dbReference>
<feature type="compositionally biased region" description="Polar residues" evidence="9">
    <location>
        <begin position="435"/>
        <end position="446"/>
    </location>
</feature>
<dbReference type="GO" id="GO:0005543">
    <property type="term" value="F:phospholipid binding"/>
    <property type="evidence" value="ECO:0007669"/>
    <property type="project" value="TreeGrafter"/>
</dbReference>
<comment type="similarity">
    <text evidence="7">Belongs to the phospholipase A2 family.</text>
</comment>
<dbReference type="InterPro" id="IPR041798">
    <property type="entry name" value="Otoconin-90"/>
</dbReference>
<dbReference type="InterPro" id="IPR033113">
    <property type="entry name" value="PLA2_histidine"/>
</dbReference>
<evidence type="ECO:0000256" key="5">
    <source>
        <dbReference type="PIRSR" id="PIRSR601211-2"/>
    </source>
</evidence>
<keyword evidence="3 6" id="KW-1015">Disulfide bond</keyword>
<reference evidence="11" key="3">
    <citation type="submission" date="2025-09" db="UniProtKB">
        <authorList>
            <consortium name="Ensembl"/>
        </authorList>
    </citation>
    <scope>IDENTIFICATION</scope>
</reference>
<feature type="region of interest" description="Disordered" evidence="9">
    <location>
        <begin position="255"/>
        <end position="484"/>
    </location>
</feature>
<feature type="active site" evidence="4">
    <location>
        <position position="575"/>
    </location>
</feature>
<feature type="binding site" evidence="5">
    <location>
        <position position="555"/>
    </location>
    <ligand>
        <name>Ca(2+)</name>
        <dbReference type="ChEBI" id="CHEBI:29108"/>
    </ligand>
</feature>
<feature type="compositionally biased region" description="Acidic residues" evidence="9">
    <location>
        <begin position="694"/>
        <end position="715"/>
    </location>
</feature>
<evidence type="ECO:0000256" key="4">
    <source>
        <dbReference type="PIRSR" id="PIRSR601211-1"/>
    </source>
</evidence>
<dbReference type="PRINTS" id="PR00389">
    <property type="entry name" value="PHPHLIPASEA2"/>
</dbReference>
<dbReference type="Ensembl" id="ENSDCDT00010009214.1">
    <property type="protein sequence ID" value="ENSDCDP00010008777.1"/>
    <property type="gene ID" value="ENSDCDG00010003939.1"/>
</dbReference>
<dbReference type="GO" id="GO:0006644">
    <property type="term" value="P:phospholipid metabolic process"/>
    <property type="evidence" value="ECO:0007669"/>
    <property type="project" value="InterPro"/>
</dbReference>
<feature type="disulfide bond" evidence="6">
    <location>
        <begin position="606"/>
        <end position="617"/>
    </location>
</feature>
<feature type="disulfide bond" evidence="6">
    <location>
        <begin position="578"/>
        <end position="619"/>
    </location>
</feature>
<feature type="region of interest" description="Disordered" evidence="9">
    <location>
        <begin position="171"/>
        <end position="239"/>
    </location>
</feature>
<dbReference type="GO" id="GO:0047498">
    <property type="term" value="F:calcium-dependent phospholipase A2 activity"/>
    <property type="evidence" value="ECO:0007669"/>
    <property type="project" value="TreeGrafter"/>
</dbReference>
<dbReference type="InterPro" id="IPR036444">
    <property type="entry name" value="PLipase_A2_dom_sf"/>
</dbReference>
<feature type="region of interest" description="Disordered" evidence="9">
    <location>
        <begin position="649"/>
        <end position="715"/>
    </location>
</feature>
<dbReference type="InterPro" id="IPR001211">
    <property type="entry name" value="PLA2"/>
</dbReference>
<dbReference type="PROSITE" id="PS00118">
    <property type="entry name" value="PA2_HIS"/>
    <property type="match status" value="1"/>
</dbReference>
<feature type="disulfide bond" evidence="6">
    <location>
        <begin position="556"/>
        <end position="572"/>
    </location>
</feature>
<keyword evidence="5" id="KW-0106">Calcium</keyword>
<sequence>ETSDLNTDKLLIGCVGVRFSWLNYVYDNLMGVVLFSARLRCETTLCPAHLNTYGCHCTYSEMTRGSESTDPLDRYKKNKAHIFLVFSHISYHISFLIHSGDDWMPEYLKTHQPQFSTKPPTPQPEFTSFQQSHLSIYSNNTPKTEKDLVMVHTQPNTTHISSNIASTQIVQFQSSLEEESDEDNEEKTPIPTKQNTSTTVSSKTTLYTSPAQTNETTLYTSPVWSTSDSHEEEKDNEGNDEKILLHLTTRPLNLTSQPITNVPSVTSSSLESRETGVQVPNLELLPTSSEETGNDEDQESGERHTVKASPLPIIHQDSSNEVENKDTIQSQPTTHTPALATPINHEVTSTKPGVLQSQPPWKATEHKSTTSLKPSQTTTHLPKNAITSTTHKMAKPQSTSHKSSSLAHHTSKGPVTTTTRTTSWPTSTSVAKISVFSTEKPASSTAKAPPVEQVTTDEEDDISKDEELDPEPSDSSQEMDGGGPLLIQKRAVPFFAQSLLEGAGLDEVQPHEECTMSFTQFSPGGVVLRHFPALGQMLHCLTGRCPQEFQYYGCYCGQQGRGPPADQLDRCCFLHQCCLEQIRRLGCGRQRKLNAKVSCETGRAYCVGVSVCDRLQCVCDRTTAECMATAQFNQSLRTQCNGPRPVCLHRPRPPLSSEESAEERTSDSSKQNSQHTPSAHNQQTHSKQTTKEPPEDEEDEEEQNKQEEEPDEEEK</sequence>
<feature type="binding site" evidence="5">
    <location>
        <position position="557"/>
    </location>
    <ligand>
        <name>Ca(2+)</name>
        <dbReference type="ChEBI" id="CHEBI:29108"/>
    </ligand>
</feature>
<feature type="compositionally biased region" description="Polar residues" evidence="9">
    <location>
        <begin position="369"/>
        <end position="408"/>
    </location>
</feature>
<dbReference type="PANTHER" id="PTHR11716:SF1">
    <property type="entry name" value="OTOCONIN-90"/>
    <property type="match status" value="1"/>
</dbReference>
<dbReference type="GO" id="GO:0016042">
    <property type="term" value="P:lipid catabolic process"/>
    <property type="evidence" value="ECO:0007669"/>
    <property type="project" value="InterPro"/>
</dbReference>
<dbReference type="SUPFAM" id="SSF48619">
    <property type="entry name" value="Phospholipase A2, PLA2"/>
    <property type="match status" value="1"/>
</dbReference>
<dbReference type="InterPro" id="IPR016090">
    <property type="entry name" value="PLA2-like_dom"/>
</dbReference>
<keyword evidence="12" id="KW-1185">Reference proteome</keyword>
<keyword evidence="2 8" id="KW-0964">Secreted</keyword>
<organism evidence="11 12">
    <name type="scientific">Denticeps clupeoides</name>
    <name type="common">denticle herring</name>
    <dbReference type="NCBI Taxonomy" id="299321"/>
    <lineage>
        <taxon>Eukaryota</taxon>
        <taxon>Metazoa</taxon>
        <taxon>Chordata</taxon>
        <taxon>Craniata</taxon>
        <taxon>Vertebrata</taxon>
        <taxon>Euteleostomi</taxon>
        <taxon>Actinopterygii</taxon>
        <taxon>Neopterygii</taxon>
        <taxon>Teleostei</taxon>
        <taxon>Clupei</taxon>
        <taxon>Clupeiformes</taxon>
        <taxon>Denticipitoidei</taxon>
        <taxon>Denticipitidae</taxon>
        <taxon>Denticeps</taxon>
    </lineage>
</organism>
<comment type="cofactor">
    <cofactor evidence="5">
        <name>Ca(2+)</name>
        <dbReference type="ChEBI" id="CHEBI:29108"/>
    </cofactor>
    <text evidence="5">Binds 1 Ca(2+) ion per subunit.</text>
</comment>
<evidence type="ECO:0000256" key="7">
    <source>
        <dbReference type="RuleBase" id="RU003654"/>
    </source>
</evidence>
<feature type="compositionally biased region" description="Polar residues" evidence="9">
    <location>
        <begin position="255"/>
        <end position="270"/>
    </location>
</feature>
<dbReference type="GO" id="GO:0050482">
    <property type="term" value="P:arachidonate secretion"/>
    <property type="evidence" value="ECO:0007669"/>
    <property type="project" value="InterPro"/>
</dbReference>
<name>A0AAY4AIQ4_9TELE</name>
<feature type="compositionally biased region" description="Acidic residues" evidence="9">
    <location>
        <begin position="176"/>
        <end position="185"/>
    </location>
</feature>
<evidence type="ECO:0000313" key="11">
    <source>
        <dbReference type="Ensembl" id="ENSDCDP00010008777.1"/>
    </source>
</evidence>
<dbReference type="GO" id="GO:0005509">
    <property type="term" value="F:calcium ion binding"/>
    <property type="evidence" value="ECO:0007669"/>
    <property type="project" value="InterPro"/>
</dbReference>
<comment type="subcellular location">
    <subcellularLocation>
        <location evidence="1 8">Secreted</location>
    </subcellularLocation>
</comment>
<evidence type="ECO:0000256" key="3">
    <source>
        <dbReference type="ARBA" id="ARBA00023157"/>
    </source>
</evidence>
<evidence type="ECO:0000256" key="9">
    <source>
        <dbReference type="SAM" id="MobiDB-lite"/>
    </source>
</evidence>
<feature type="compositionally biased region" description="Polar residues" evidence="9">
    <location>
        <begin position="346"/>
        <end position="359"/>
    </location>
</feature>
<feature type="compositionally biased region" description="Polar residues" evidence="9">
    <location>
        <begin position="316"/>
        <end position="336"/>
    </location>
</feature>
<accession>A0AAY4AIQ4</accession>
<feature type="compositionally biased region" description="Acidic residues" evidence="9">
    <location>
        <begin position="455"/>
        <end position="472"/>
    </location>
</feature>
<evidence type="ECO:0000259" key="10">
    <source>
        <dbReference type="SMART" id="SM00085"/>
    </source>
</evidence>
<feature type="compositionally biased region" description="Polar residues" evidence="9">
    <location>
        <begin position="191"/>
        <end position="227"/>
    </location>
</feature>
<dbReference type="GeneTree" id="ENSGT00940000159042"/>
<dbReference type="CDD" id="cd04707">
    <property type="entry name" value="otoconin_90"/>
    <property type="match status" value="1"/>
</dbReference>
<reference evidence="11 12" key="1">
    <citation type="submission" date="2020-06" db="EMBL/GenBank/DDBJ databases">
        <authorList>
            <consortium name="Wellcome Sanger Institute Data Sharing"/>
        </authorList>
    </citation>
    <scope>NUCLEOTIDE SEQUENCE [LARGE SCALE GENOMIC DNA]</scope>
</reference>
<evidence type="ECO:0000313" key="12">
    <source>
        <dbReference type="Proteomes" id="UP000694580"/>
    </source>
</evidence>
<dbReference type="Proteomes" id="UP000694580">
    <property type="component" value="Chromosome 4"/>
</dbReference>
<feature type="disulfide bond" evidence="6">
    <location>
        <begin position="587"/>
        <end position="612"/>
    </location>
</feature>
<reference evidence="11" key="2">
    <citation type="submission" date="2025-08" db="UniProtKB">
        <authorList>
            <consortium name="Ensembl"/>
        </authorList>
    </citation>
    <scope>IDENTIFICATION</scope>
</reference>
<proteinExistence type="inferred from homology"/>
<dbReference type="SMART" id="SM00085">
    <property type="entry name" value="PA2c"/>
    <property type="match status" value="1"/>
</dbReference>
<protein>
    <recommendedName>
        <fullName evidence="10">Phospholipase A2-like central domain-containing protein</fullName>
    </recommendedName>
</protein>
<feature type="compositionally biased region" description="Basic and acidic residues" evidence="9">
    <location>
        <begin position="228"/>
        <end position="239"/>
    </location>
</feature>
<feature type="compositionally biased region" description="Polar residues" evidence="9">
    <location>
        <begin position="668"/>
        <end position="687"/>
    </location>
</feature>